<dbReference type="GO" id="GO:0016491">
    <property type="term" value="F:oxidoreductase activity"/>
    <property type="evidence" value="ECO:0007669"/>
    <property type="project" value="UniProtKB-KW"/>
</dbReference>
<organism evidence="2 3">
    <name type="scientific">Haloechinothrix salitolerans</name>
    <dbReference type="NCBI Taxonomy" id="926830"/>
    <lineage>
        <taxon>Bacteria</taxon>
        <taxon>Bacillati</taxon>
        <taxon>Actinomycetota</taxon>
        <taxon>Actinomycetes</taxon>
        <taxon>Pseudonocardiales</taxon>
        <taxon>Pseudonocardiaceae</taxon>
        <taxon>Haloechinothrix</taxon>
    </lineage>
</organism>
<accession>A0ABW2BX97</accession>
<name>A0ABW2BX97_9PSEU</name>
<dbReference type="Proteomes" id="UP001596337">
    <property type="component" value="Unassembled WGS sequence"/>
</dbReference>
<dbReference type="PANTHER" id="PTHR36151">
    <property type="entry name" value="BLR2777 PROTEIN"/>
    <property type="match status" value="1"/>
</dbReference>
<gene>
    <name evidence="2" type="ORF">ACFQGD_10895</name>
</gene>
<evidence type="ECO:0000259" key="1">
    <source>
        <dbReference type="Pfam" id="PF09995"/>
    </source>
</evidence>
<dbReference type="RefSeq" id="WP_345401239.1">
    <property type="nucleotide sequence ID" value="NZ_BAABLA010000104.1"/>
</dbReference>
<dbReference type="EC" id="1.-.-.-" evidence="2"/>
<reference evidence="3" key="1">
    <citation type="journal article" date="2019" name="Int. J. Syst. Evol. Microbiol.">
        <title>The Global Catalogue of Microorganisms (GCM) 10K type strain sequencing project: providing services to taxonomists for standard genome sequencing and annotation.</title>
        <authorList>
            <consortium name="The Broad Institute Genomics Platform"/>
            <consortium name="The Broad Institute Genome Sequencing Center for Infectious Disease"/>
            <person name="Wu L."/>
            <person name="Ma J."/>
        </authorList>
    </citation>
    <scope>NUCLEOTIDE SEQUENCE [LARGE SCALE GENOMIC DNA]</scope>
    <source>
        <strain evidence="3">KCTC 32255</strain>
    </source>
</reference>
<comment type="caution">
    <text evidence="2">The sequence shown here is derived from an EMBL/GenBank/DDBJ whole genome shotgun (WGS) entry which is preliminary data.</text>
</comment>
<keyword evidence="3" id="KW-1185">Reference proteome</keyword>
<evidence type="ECO:0000313" key="2">
    <source>
        <dbReference type="EMBL" id="MFC6867657.1"/>
    </source>
</evidence>
<dbReference type="PANTHER" id="PTHR36151:SF3">
    <property type="entry name" value="ER-BOUND OXYGENASE MPAB_MPAB'_RUBBER OXYGENASE CATALYTIC DOMAIN-CONTAINING PROTEIN"/>
    <property type="match status" value="1"/>
</dbReference>
<sequence>MSSVPPSPDEARRYVVGPDSLSWAQASDVRRLLLAPYALILQVAHPTVGAGVAEHSNFVNEPWQRLTRTLDYLDLLIYGGDDAIQTASRVRDMHKRIKGVRTDGTKYHALEPRAYAWVHATLMLAIVQLHNRFIRELDQADIEASYQEWLGLGRLLGIREGDLPPDWAGFQSYCDTMMREELVDNETVRLVLRTIRKPGAPPGWPSWLGWLWRAVRLPAGYLLTLTGASALTPELRERFGVRWSRSKQRQADVLAALSRATTPIMPRRARVSGPTYLRLRRKAIARDEFAPDSYRQAAMR</sequence>
<keyword evidence="2" id="KW-0560">Oxidoreductase</keyword>
<dbReference type="InterPro" id="IPR018713">
    <property type="entry name" value="MPAB/Lcp_cat_dom"/>
</dbReference>
<proteinExistence type="predicted"/>
<dbReference type="Pfam" id="PF09995">
    <property type="entry name" value="MPAB_Lcp_cat"/>
    <property type="match status" value="1"/>
</dbReference>
<evidence type="ECO:0000313" key="3">
    <source>
        <dbReference type="Proteomes" id="UP001596337"/>
    </source>
</evidence>
<feature type="domain" description="ER-bound oxygenase mpaB/mpaB'/Rubber oxygenase catalytic" evidence="1">
    <location>
        <begin position="23"/>
        <end position="260"/>
    </location>
</feature>
<dbReference type="EMBL" id="JBHSXX010000001">
    <property type="protein sequence ID" value="MFC6867657.1"/>
    <property type="molecule type" value="Genomic_DNA"/>
</dbReference>
<protein>
    <submittedName>
        <fullName evidence="2">Oxygenase MpaB family protein</fullName>
        <ecNumber evidence="2">1.-.-.-</ecNumber>
    </submittedName>
</protein>